<reference evidence="1" key="1">
    <citation type="journal article" date="2020" name="Nature">
        <title>Giant virus diversity and host interactions through global metagenomics.</title>
        <authorList>
            <person name="Schulz F."/>
            <person name="Roux S."/>
            <person name="Paez-Espino D."/>
            <person name="Jungbluth S."/>
            <person name="Walsh D.A."/>
            <person name="Denef V.J."/>
            <person name="McMahon K.D."/>
            <person name="Konstantinidis K.T."/>
            <person name="Eloe-Fadrosh E.A."/>
            <person name="Kyrpides N.C."/>
            <person name="Woyke T."/>
        </authorList>
    </citation>
    <scope>NUCLEOTIDE SEQUENCE</scope>
    <source>
        <strain evidence="1">GVMAG-M-3300009159-65</strain>
    </source>
</reference>
<evidence type="ECO:0000313" key="1">
    <source>
        <dbReference type="EMBL" id="QHT32464.1"/>
    </source>
</evidence>
<evidence type="ECO:0008006" key="2">
    <source>
        <dbReference type="Google" id="ProtNLM"/>
    </source>
</evidence>
<dbReference type="AlphaFoldDB" id="A0A6C0ETF2"/>
<organism evidence="1">
    <name type="scientific">viral metagenome</name>
    <dbReference type="NCBI Taxonomy" id="1070528"/>
    <lineage>
        <taxon>unclassified sequences</taxon>
        <taxon>metagenomes</taxon>
        <taxon>organismal metagenomes</taxon>
    </lineage>
</organism>
<name>A0A6C0ETF2_9ZZZZ</name>
<dbReference type="EMBL" id="MN738943">
    <property type="protein sequence ID" value="QHT32464.1"/>
    <property type="molecule type" value="Genomic_DNA"/>
</dbReference>
<protein>
    <recommendedName>
        <fullName evidence="2">Methyltransferase</fullName>
    </recommendedName>
</protein>
<proteinExistence type="predicted"/>
<sequence>MGSIDNCFLNLLQDDYTKYKCFIETGTYMGGTIFSVEPYFNKLYTIEFSKIHYINTKNKYMGNKIDFIYGDSAIVFEKLLPHITDKCIFFLDGHWSCGDTGQSTKDCPLDEEITHINNLFTNDAIIIIDDFRLFGLDKSSGIDVDWGKINKENLLNILQGRINKVYHLDSKCAKDDRLIIHINAK</sequence>
<accession>A0A6C0ETF2</accession>